<evidence type="ECO:0000256" key="6">
    <source>
        <dbReference type="ARBA" id="ARBA00022741"/>
    </source>
</evidence>
<keyword evidence="11" id="KW-0472">Membrane</keyword>
<evidence type="ECO:0000256" key="3">
    <source>
        <dbReference type="ARBA" id="ARBA00022500"/>
    </source>
</evidence>
<gene>
    <name evidence="14" type="ORF">FE784_30075</name>
</gene>
<evidence type="ECO:0000256" key="8">
    <source>
        <dbReference type="ARBA" id="ARBA00022840"/>
    </source>
</evidence>
<dbReference type="EC" id="2.7.13.3" evidence="2"/>
<dbReference type="InterPro" id="IPR003594">
    <property type="entry name" value="HATPase_dom"/>
</dbReference>
<dbReference type="InterPro" id="IPR005467">
    <property type="entry name" value="His_kinase_dom"/>
</dbReference>
<dbReference type="GO" id="GO:0005524">
    <property type="term" value="F:ATP binding"/>
    <property type="evidence" value="ECO:0007669"/>
    <property type="project" value="UniProtKB-KW"/>
</dbReference>
<comment type="catalytic activity">
    <reaction evidence="1">
        <text>ATP + protein L-histidine = ADP + protein N-phospho-L-histidine.</text>
        <dbReference type="EC" id="2.7.13.3"/>
    </reaction>
</comment>
<evidence type="ECO:0000256" key="4">
    <source>
        <dbReference type="ARBA" id="ARBA00022553"/>
    </source>
</evidence>
<keyword evidence="6" id="KW-0547">Nucleotide-binding</keyword>
<evidence type="ECO:0000256" key="10">
    <source>
        <dbReference type="PROSITE-ProRule" id="PRU00110"/>
    </source>
</evidence>
<keyword evidence="4 10" id="KW-0597">Phosphoprotein</keyword>
<organism evidence="14 15">
    <name type="scientific">Paenibacillus hemerocallicola</name>
    <dbReference type="NCBI Taxonomy" id="1172614"/>
    <lineage>
        <taxon>Bacteria</taxon>
        <taxon>Bacillati</taxon>
        <taxon>Bacillota</taxon>
        <taxon>Bacilli</taxon>
        <taxon>Bacillales</taxon>
        <taxon>Paenibacillaceae</taxon>
        <taxon>Paenibacillus</taxon>
    </lineage>
</organism>
<reference evidence="14 15" key="1">
    <citation type="submission" date="2019-05" db="EMBL/GenBank/DDBJ databases">
        <title>We sequenced the genome of Paenibacillus hemerocallicola KCTC 33185 for further insight into its adaptation and study the phylogeny of Paenibacillus.</title>
        <authorList>
            <person name="Narsing Rao M.P."/>
        </authorList>
    </citation>
    <scope>NUCLEOTIDE SEQUENCE [LARGE SCALE GENOMIC DNA]</scope>
    <source>
        <strain evidence="14 15">KCTC 33185</strain>
    </source>
</reference>
<dbReference type="InterPro" id="IPR008207">
    <property type="entry name" value="Sig_transdc_His_kin_Hpt_dom"/>
</dbReference>
<keyword evidence="3" id="KW-0145">Chemotaxis</keyword>
<protein>
    <recommendedName>
        <fullName evidence="2">histidine kinase</fullName>
        <ecNumber evidence="2">2.7.13.3</ecNumber>
    </recommendedName>
</protein>
<dbReference type="PROSITE" id="PS50109">
    <property type="entry name" value="HIS_KIN"/>
    <property type="match status" value="1"/>
</dbReference>
<dbReference type="Proteomes" id="UP000307943">
    <property type="component" value="Unassembled WGS sequence"/>
</dbReference>
<evidence type="ECO:0000313" key="15">
    <source>
        <dbReference type="Proteomes" id="UP000307943"/>
    </source>
</evidence>
<feature type="transmembrane region" description="Helical" evidence="11">
    <location>
        <begin position="87"/>
        <end position="107"/>
    </location>
</feature>
<feature type="domain" description="HPt" evidence="13">
    <location>
        <begin position="574"/>
        <end position="681"/>
    </location>
</feature>
<dbReference type="GO" id="GO:0004673">
    <property type="term" value="F:protein histidine kinase activity"/>
    <property type="evidence" value="ECO:0007669"/>
    <property type="project" value="UniProtKB-EC"/>
</dbReference>
<dbReference type="Gene3D" id="6.10.340.10">
    <property type="match status" value="1"/>
</dbReference>
<keyword evidence="9" id="KW-0902">Two-component regulatory system</keyword>
<keyword evidence="11" id="KW-0812">Transmembrane</keyword>
<proteinExistence type="predicted"/>
<evidence type="ECO:0000256" key="2">
    <source>
        <dbReference type="ARBA" id="ARBA00012438"/>
    </source>
</evidence>
<dbReference type="GO" id="GO:0006935">
    <property type="term" value="P:chemotaxis"/>
    <property type="evidence" value="ECO:0007669"/>
    <property type="project" value="UniProtKB-KW"/>
</dbReference>
<dbReference type="PANTHER" id="PTHR43395:SF10">
    <property type="entry name" value="CHEMOTAXIS PROTEIN CHEA"/>
    <property type="match status" value="1"/>
</dbReference>
<dbReference type="InterPro" id="IPR007892">
    <property type="entry name" value="CHASE4"/>
</dbReference>
<evidence type="ECO:0000256" key="7">
    <source>
        <dbReference type="ARBA" id="ARBA00022777"/>
    </source>
</evidence>
<dbReference type="Pfam" id="PF02518">
    <property type="entry name" value="HATPase_c"/>
    <property type="match status" value="1"/>
</dbReference>
<keyword evidence="7" id="KW-0418">Kinase</keyword>
<dbReference type="SUPFAM" id="SSF55874">
    <property type="entry name" value="ATPase domain of HSP90 chaperone/DNA topoisomerase II/histidine kinase"/>
    <property type="match status" value="1"/>
</dbReference>
<dbReference type="PROSITE" id="PS50894">
    <property type="entry name" value="HPT"/>
    <property type="match status" value="1"/>
</dbReference>
<evidence type="ECO:0000256" key="1">
    <source>
        <dbReference type="ARBA" id="ARBA00000085"/>
    </source>
</evidence>
<dbReference type="GO" id="GO:0000160">
    <property type="term" value="P:phosphorelay signal transduction system"/>
    <property type="evidence" value="ECO:0007669"/>
    <property type="project" value="UniProtKB-KW"/>
</dbReference>
<comment type="caution">
    <text evidence="14">The sequence shown here is derived from an EMBL/GenBank/DDBJ whole genome shotgun (WGS) entry which is preliminary data.</text>
</comment>
<evidence type="ECO:0000313" key="14">
    <source>
        <dbReference type="EMBL" id="TNJ62540.1"/>
    </source>
</evidence>
<dbReference type="Gene3D" id="3.30.565.10">
    <property type="entry name" value="Histidine kinase-like ATPase, C-terminal domain"/>
    <property type="match status" value="1"/>
</dbReference>
<dbReference type="Pfam" id="PF05228">
    <property type="entry name" value="CHASE4"/>
    <property type="match status" value="1"/>
</dbReference>
<feature type="transmembrane region" description="Helical" evidence="11">
    <location>
        <begin position="356"/>
        <end position="375"/>
    </location>
</feature>
<dbReference type="FunFam" id="3.30.565.10:FF:000016">
    <property type="entry name" value="Chemotaxis protein CheA, putative"/>
    <property type="match status" value="1"/>
</dbReference>
<evidence type="ECO:0000256" key="5">
    <source>
        <dbReference type="ARBA" id="ARBA00022679"/>
    </source>
</evidence>
<dbReference type="PRINTS" id="PR00344">
    <property type="entry name" value="BCTRLSENSOR"/>
</dbReference>
<evidence type="ECO:0000259" key="13">
    <source>
        <dbReference type="PROSITE" id="PS50894"/>
    </source>
</evidence>
<feature type="modified residue" description="Phosphohistidine" evidence="10">
    <location>
        <position position="615"/>
    </location>
</feature>
<dbReference type="PANTHER" id="PTHR43395">
    <property type="entry name" value="SENSOR HISTIDINE KINASE CHEA"/>
    <property type="match status" value="1"/>
</dbReference>
<dbReference type="InterPro" id="IPR051315">
    <property type="entry name" value="Bact_Chemotaxis_CheA"/>
</dbReference>
<keyword evidence="11" id="KW-1133">Transmembrane helix</keyword>
<evidence type="ECO:0000256" key="9">
    <source>
        <dbReference type="ARBA" id="ARBA00023012"/>
    </source>
</evidence>
<accession>A0A5C4T1B5</accession>
<dbReference type="InterPro" id="IPR004358">
    <property type="entry name" value="Sig_transdc_His_kin-like_C"/>
</dbReference>
<feature type="domain" description="Histidine kinase" evidence="12">
    <location>
        <begin position="718"/>
        <end position="914"/>
    </location>
</feature>
<name>A0A5C4T1B5_9BACL</name>
<evidence type="ECO:0000256" key="11">
    <source>
        <dbReference type="SAM" id="Phobius"/>
    </source>
</evidence>
<keyword evidence="8" id="KW-0067">ATP-binding</keyword>
<keyword evidence="5" id="KW-0808">Transferase</keyword>
<dbReference type="OrthoDB" id="9798098at2"/>
<sequence length="916" mass="102849">MGYIPLAGGDQSGTAENGQLTAGRIRPVLPLSEANRPINVQPGYSGFFVVRKGFVPARRIHIHRVRTGGTFYYMARATKPRSLTSEMLVWIALLVVVPMLLLIYYFYTHMMDELTNIEREKTAIANRSAQKMIEGIGESILGVTISNGYWEDNRQAMLKRDMNWLITNINVMPEVVPNVDFVAQTDVSGHIIVQAGDIRQFTDRLQYPVILERFRIEKEFTGVVDTSKGAALIAVAPVTGDQGQEEPVGLLITGRLLNRELMKDIGDTLQAEVGLYLRSGQFLASSEDIAEAELKAYASMLETGTKDVFRLAKREGLFYAEDAAPFADLAGNPIGIVYTASPSESTTRAAQGWEKLSYYALGIMLLLVVLVVYLLRRRIIVPLRHFTRTLEQVASGQDAVDIPKHILEAEAEILTAIRQIMRWNQSLEQTVKERTAAIRNLLDNASQGFMTVGNDLRIGEQYSIECTRLFGCEVGGQFFPSLLYPQEESERSLLESIFADYFAEREAFKREVLFSLLPEEAAIGERTVRLEYKPIETGGTIMVILSDITEKRVLERQMNRERQTLRMVVQVVTHSDDYAEIIRDYESFYRNELPEIAGSEQSAKTKLSAVAKRVHTLKGNLSLLSLLKAPAHLHQLEDRLNEKMRAQTERDGALEHWLLSLPFERWIEEDVAVLQSVIGESFLRQSAENRIEIDASAWKRLEAKLETVLPGVNDDNGLLDEFRQWRLKPVRHLLKTYPAYMAKLAERAGKSVRVTMEGVDRVRVDPERFAGFAKSLVHVFRNIAVHGIEPPEDRLEQGKDWEGTIAISAEAGEGAFTLMISDDGRGIDMERIRLLAAERGLLQKREADEAEAERLLELLFSPGFSTAVETNELAGRGVGLAAVKDEVDKLGGTVRLNSQPGEGTQVVFEFPNRMKD</sequence>
<evidence type="ECO:0000259" key="12">
    <source>
        <dbReference type="PROSITE" id="PS50109"/>
    </source>
</evidence>
<dbReference type="InterPro" id="IPR036890">
    <property type="entry name" value="HATPase_C_sf"/>
</dbReference>
<dbReference type="SMART" id="SM00387">
    <property type="entry name" value="HATPase_c"/>
    <property type="match status" value="1"/>
</dbReference>
<dbReference type="EMBL" id="VDCQ01000057">
    <property type="protein sequence ID" value="TNJ62540.1"/>
    <property type="molecule type" value="Genomic_DNA"/>
</dbReference>
<keyword evidence="15" id="KW-1185">Reference proteome</keyword>
<dbReference type="AlphaFoldDB" id="A0A5C4T1B5"/>